<feature type="region of interest" description="Disordered" evidence="1">
    <location>
        <begin position="102"/>
        <end position="290"/>
    </location>
</feature>
<feature type="compositionally biased region" description="Basic and acidic residues" evidence="1">
    <location>
        <begin position="269"/>
        <end position="282"/>
    </location>
</feature>
<feature type="compositionally biased region" description="Basic and acidic residues" evidence="1">
    <location>
        <begin position="563"/>
        <end position="579"/>
    </location>
</feature>
<feature type="region of interest" description="Disordered" evidence="1">
    <location>
        <begin position="385"/>
        <end position="582"/>
    </location>
</feature>
<feature type="compositionally biased region" description="Basic and acidic residues" evidence="1">
    <location>
        <begin position="677"/>
        <end position="694"/>
    </location>
</feature>
<dbReference type="InterPro" id="IPR015015">
    <property type="entry name" value="F-actin-binding"/>
</dbReference>
<dbReference type="SMART" id="SM00808">
    <property type="entry name" value="FABD"/>
    <property type="match status" value="1"/>
</dbReference>
<evidence type="ECO:0000259" key="2">
    <source>
        <dbReference type="SMART" id="SM00808"/>
    </source>
</evidence>
<gene>
    <name evidence="3" type="ORF">DSTB1V02_LOCUS16</name>
</gene>
<feature type="compositionally biased region" description="Polar residues" evidence="1">
    <location>
        <begin position="817"/>
        <end position="826"/>
    </location>
</feature>
<dbReference type="AlphaFoldDB" id="A0A7R8ZWZ3"/>
<feature type="compositionally biased region" description="Polar residues" evidence="1">
    <location>
        <begin position="385"/>
        <end position="412"/>
    </location>
</feature>
<dbReference type="EMBL" id="CAJPEV010000001">
    <property type="protein sequence ID" value="CAG0878491.1"/>
    <property type="molecule type" value="Genomic_DNA"/>
</dbReference>
<reference evidence="3" key="1">
    <citation type="submission" date="2020-11" db="EMBL/GenBank/DDBJ databases">
        <authorList>
            <person name="Tran Van P."/>
        </authorList>
    </citation>
    <scope>NUCLEOTIDE SEQUENCE</scope>
</reference>
<dbReference type="Pfam" id="PF08919">
    <property type="entry name" value="F_actin_bind"/>
    <property type="match status" value="1"/>
</dbReference>
<feature type="compositionally biased region" description="Polar residues" evidence="1">
    <location>
        <begin position="531"/>
        <end position="545"/>
    </location>
</feature>
<feature type="compositionally biased region" description="Basic and acidic residues" evidence="1">
    <location>
        <begin position="252"/>
        <end position="262"/>
    </location>
</feature>
<dbReference type="GO" id="GO:0005524">
    <property type="term" value="F:ATP binding"/>
    <property type="evidence" value="ECO:0007669"/>
    <property type="project" value="InterPro"/>
</dbReference>
<feature type="compositionally biased region" description="Low complexity" evidence="1">
    <location>
        <begin position="223"/>
        <end position="233"/>
    </location>
</feature>
<feature type="compositionally biased region" description="Basic and acidic residues" evidence="1">
    <location>
        <begin position="478"/>
        <end position="489"/>
    </location>
</feature>
<evidence type="ECO:0000313" key="4">
    <source>
        <dbReference type="Proteomes" id="UP000677054"/>
    </source>
</evidence>
<dbReference type="Proteomes" id="UP000677054">
    <property type="component" value="Unassembled WGS sequence"/>
</dbReference>
<dbReference type="Gene3D" id="1.20.120.330">
    <property type="entry name" value="Nucleotidyltransferases domain 2"/>
    <property type="match status" value="1"/>
</dbReference>
<dbReference type="GO" id="GO:0004715">
    <property type="term" value="F:non-membrane spanning protein tyrosine kinase activity"/>
    <property type="evidence" value="ECO:0007669"/>
    <property type="project" value="InterPro"/>
</dbReference>
<proteinExistence type="predicted"/>
<feature type="compositionally biased region" description="Basic and acidic residues" evidence="1">
    <location>
        <begin position="833"/>
        <end position="843"/>
    </location>
</feature>
<evidence type="ECO:0000313" key="3">
    <source>
        <dbReference type="EMBL" id="CAD7239977.1"/>
    </source>
</evidence>
<organism evidence="3">
    <name type="scientific">Darwinula stevensoni</name>
    <dbReference type="NCBI Taxonomy" id="69355"/>
    <lineage>
        <taxon>Eukaryota</taxon>
        <taxon>Metazoa</taxon>
        <taxon>Ecdysozoa</taxon>
        <taxon>Arthropoda</taxon>
        <taxon>Crustacea</taxon>
        <taxon>Oligostraca</taxon>
        <taxon>Ostracoda</taxon>
        <taxon>Podocopa</taxon>
        <taxon>Podocopida</taxon>
        <taxon>Darwinulocopina</taxon>
        <taxon>Darwinuloidea</taxon>
        <taxon>Darwinulidae</taxon>
        <taxon>Darwinula</taxon>
    </lineage>
</organism>
<name>A0A7R8ZWZ3_9CRUS</name>
<feature type="compositionally biased region" description="Low complexity" evidence="1">
    <location>
        <begin position="420"/>
        <end position="430"/>
    </location>
</feature>
<sequence>MSPGLSPYPSSGIFCSLFFWACPPSIEEPHQAMPEVLLTQGRVPGQDDFPAPGDPLSGLSVPVRWASRENLLQGDPIDDPQLFFALYDFLAAGNNQLSLKKESERQMAAIGSTPSTRSSPSPSPVPALPQTVPSGPSLVSFKGRSMGGGGGVSSQSSQVIQMRKVSSNAAQSTTSSKKVKQAPVPPKRTSSFRDSSVIDGDSTGEPEGSMEQSWDTTSPSPPSLVQQLPLEEPSQANHLAKYKRGPALGNRGMDRRVQEQKPKKAKTFPPKEEHRNDVHPTKDAPISAKKSAPVQVAALEVQNVRRAINRYGTLPKNARIGAYLESLRQSGLHNGPGLGEERLFDEGEEHVSSNAILNDDTGSLTEEKIRAKELLNMKTQAASMIRSNSSTTGFPLKDTQNVCSPKQYSLSRPNPPKPVKPQQVSPASLEFPPPPAELPPPQDEEIQTRPIPSPRSFRKPVVSPLKSSAKSSPEDAASEVRDREADKDITVAGASRFGVSLRSRGTDIQQQQDASIDSCDSAVGVFKARRSSSSDVRPDTQQKNVESGPMHQAFSASSDSLSTEERLSSSKEDLEEPRRPILTALSTKNQLELRLVSEIKEKVSQKNLSMTASEHMKPETASRSKGVTSEEPHTNARKNFPEQRNKVISNNVKEEPNRASAKPTQLWKSRLPQPKSGEPEFTKISLRRVDDKIPKGMNVYARPEISSDKAQNGEDGLYEKPQVLKRFSMLKQKNEEEQDNSKPAEKDESQGEEKVATEDRRVSTGSINSLRKLWEKPVTRSDSESKGKKPSMTQDPLGEKPSVPTKPSIKPAKPSVSPMQLHSTKTPPVVKRPMPEHGESKKADRDSILELFELLEKTLVPLKGGGKLPSASLMPSMCIQLSDKISLFHSSCSSYADQISPHSRFHFRELLSKLENQAQLLRSAANKNCADNSRICSEILNTLKDLVNAVQR</sequence>
<dbReference type="OrthoDB" id="98077at2759"/>
<protein>
    <recommendedName>
        <fullName evidence="2">F-actin binding domain-containing protein</fullName>
    </recommendedName>
</protein>
<feature type="domain" description="F-actin binding" evidence="2">
    <location>
        <begin position="820"/>
        <end position="952"/>
    </location>
</feature>
<feature type="compositionally biased region" description="Basic and acidic residues" evidence="1">
    <location>
        <begin position="732"/>
        <end position="762"/>
    </location>
</feature>
<feature type="compositionally biased region" description="Basic and acidic residues" evidence="1">
    <location>
        <begin position="772"/>
        <end position="787"/>
    </location>
</feature>
<evidence type="ECO:0000256" key="1">
    <source>
        <dbReference type="SAM" id="MobiDB-lite"/>
    </source>
</evidence>
<feature type="region of interest" description="Disordered" evidence="1">
    <location>
        <begin position="606"/>
        <end position="843"/>
    </location>
</feature>
<feature type="compositionally biased region" description="Low complexity" evidence="1">
    <location>
        <begin position="507"/>
        <end position="522"/>
    </location>
</feature>
<feature type="compositionally biased region" description="Basic and acidic residues" evidence="1">
    <location>
        <begin position="614"/>
        <end position="645"/>
    </location>
</feature>
<keyword evidence="4" id="KW-1185">Reference proteome</keyword>
<dbReference type="EMBL" id="LR899518">
    <property type="protein sequence ID" value="CAD7239977.1"/>
    <property type="molecule type" value="Genomic_DNA"/>
</dbReference>
<accession>A0A7R8ZWZ3</accession>
<feature type="compositionally biased region" description="Polar residues" evidence="1">
    <location>
        <begin position="158"/>
        <end position="176"/>
    </location>
</feature>
<feature type="compositionally biased region" description="Pro residues" evidence="1">
    <location>
        <begin position="431"/>
        <end position="441"/>
    </location>
</feature>